<reference evidence="1" key="1">
    <citation type="submission" date="2021-05" db="EMBL/GenBank/DDBJ databases">
        <title>Complete genome sequence of the cellulolytic planctomycete Telmatocola sphagniphila SP2T and characterization of the first cellulase from planctomycetes.</title>
        <authorList>
            <person name="Rakitin A.L."/>
            <person name="Beletsky A.V."/>
            <person name="Naumoff D.G."/>
            <person name="Kulichevskaya I.S."/>
            <person name="Mardanov A.V."/>
            <person name="Ravin N.V."/>
            <person name="Dedysh S.N."/>
        </authorList>
    </citation>
    <scope>NUCLEOTIDE SEQUENCE</scope>
    <source>
        <strain evidence="1">SP2T</strain>
    </source>
</reference>
<dbReference type="AlphaFoldDB" id="A0A8E6ETL0"/>
<organism evidence="1 2">
    <name type="scientific">Telmatocola sphagniphila</name>
    <dbReference type="NCBI Taxonomy" id="1123043"/>
    <lineage>
        <taxon>Bacteria</taxon>
        <taxon>Pseudomonadati</taxon>
        <taxon>Planctomycetota</taxon>
        <taxon>Planctomycetia</taxon>
        <taxon>Gemmatales</taxon>
        <taxon>Gemmataceae</taxon>
    </lineage>
</organism>
<dbReference type="EMBL" id="CP074694">
    <property type="protein sequence ID" value="QVL30235.1"/>
    <property type="molecule type" value="Genomic_DNA"/>
</dbReference>
<protein>
    <submittedName>
        <fullName evidence="1">Uncharacterized protein</fullName>
    </submittedName>
</protein>
<accession>A0A8E6ETL0</accession>
<keyword evidence="2" id="KW-1185">Reference proteome</keyword>
<dbReference type="RefSeq" id="WP_213494112.1">
    <property type="nucleotide sequence ID" value="NZ_CP074694.1"/>
</dbReference>
<sequence length="70" mass="7197">MGLQEDAVDVVDVHGFIGGSNGFDEAADAEIAGFTQDAVGGADDEIDGGLRKSIVAESDAIEFPEKEVAQ</sequence>
<name>A0A8E6ETL0_9BACT</name>
<dbReference type="Proteomes" id="UP000676194">
    <property type="component" value="Chromosome"/>
</dbReference>
<gene>
    <name evidence="1" type="ORF">KIH39_15385</name>
</gene>
<evidence type="ECO:0000313" key="1">
    <source>
        <dbReference type="EMBL" id="QVL30235.1"/>
    </source>
</evidence>
<evidence type="ECO:0000313" key="2">
    <source>
        <dbReference type="Proteomes" id="UP000676194"/>
    </source>
</evidence>
<proteinExistence type="predicted"/>
<dbReference type="KEGG" id="tsph:KIH39_15385"/>